<keyword evidence="2" id="KW-0547">Nucleotide-binding</keyword>
<comment type="catalytic activity">
    <reaction evidence="6">
        <text>biotin + L-lysyl-[protein] + ATP = N(6)-biotinyl-L-lysyl-[protein] + AMP + diphosphate + H(+)</text>
        <dbReference type="Rhea" id="RHEA:11756"/>
        <dbReference type="Rhea" id="RHEA-COMP:9752"/>
        <dbReference type="Rhea" id="RHEA-COMP:10505"/>
        <dbReference type="ChEBI" id="CHEBI:15378"/>
        <dbReference type="ChEBI" id="CHEBI:29969"/>
        <dbReference type="ChEBI" id="CHEBI:30616"/>
        <dbReference type="ChEBI" id="CHEBI:33019"/>
        <dbReference type="ChEBI" id="CHEBI:57586"/>
        <dbReference type="ChEBI" id="CHEBI:83144"/>
        <dbReference type="ChEBI" id="CHEBI:456215"/>
        <dbReference type="EC" id="6.3.4.15"/>
    </reaction>
</comment>
<dbReference type="GO" id="GO:0004077">
    <property type="term" value="F:biotin--[biotin carboxyl-carrier protein] ligase activity"/>
    <property type="evidence" value="ECO:0007669"/>
    <property type="project" value="UniProtKB-EC"/>
</dbReference>
<organism evidence="8 9">
    <name type="scientific">Alteripontixanthobacter maritimus</name>
    <dbReference type="NCBI Taxonomy" id="2161824"/>
    <lineage>
        <taxon>Bacteria</taxon>
        <taxon>Pseudomonadati</taxon>
        <taxon>Pseudomonadota</taxon>
        <taxon>Alphaproteobacteria</taxon>
        <taxon>Sphingomonadales</taxon>
        <taxon>Erythrobacteraceae</taxon>
        <taxon>Alteripontixanthobacter</taxon>
    </lineage>
</organism>
<dbReference type="OrthoDB" id="9807064at2"/>
<dbReference type="InterPro" id="IPR003142">
    <property type="entry name" value="BPL_C"/>
</dbReference>
<evidence type="ECO:0000256" key="2">
    <source>
        <dbReference type="ARBA" id="ARBA00022741"/>
    </source>
</evidence>
<dbReference type="Gene3D" id="3.30.930.10">
    <property type="entry name" value="Bira Bifunctional Protein, Domain 2"/>
    <property type="match status" value="1"/>
</dbReference>
<dbReference type="PANTHER" id="PTHR12835">
    <property type="entry name" value="BIOTIN PROTEIN LIGASE"/>
    <property type="match status" value="1"/>
</dbReference>
<dbReference type="PROSITE" id="PS51733">
    <property type="entry name" value="BPL_LPL_CATALYTIC"/>
    <property type="match status" value="1"/>
</dbReference>
<evidence type="ECO:0000256" key="5">
    <source>
        <dbReference type="ARBA" id="ARBA00024227"/>
    </source>
</evidence>
<comment type="caution">
    <text evidence="8">The sequence shown here is derived from an EMBL/GenBank/DDBJ whole genome shotgun (WGS) entry which is preliminary data.</text>
</comment>
<dbReference type="InterPro" id="IPR008988">
    <property type="entry name" value="Transcriptional_repressor_C"/>
</dbReference>
<evidence type="ECO:0000256" key="3">
    <source>
        <dbReference type="ARBA" id="ARBA00022840"/>
    </source>
</evidence>
<keyword evidence="1 8" id="KW-0436">Ligase</keyword>
<keyword evidence="9" id="KW-1185">Reference proteome</keyword>
<dbReference type="Pfam" id="PF02237">
    <property type="entry name" value="BPL_C"/>
    <property type="match status" value="1"/>
</dbReference>
<dbReference type="Proteomes" id="UP000253727">
    <property type="component" value="Unassembled WGS sequence"/>
</dbReference>
<keyword evidence="3" id="KW-0067">ATP-binding</keyword>
<evidence type="ECO:0000256" key="1">
    <source>
        <dbReference type="ARBA" id="ARBA00022598"/>
    </source>
</evidence>
<protein>
    <recommendedName>
        <fullName evidence="5">biotin--[biotin carboxyl-carrier protein] ligase</fullName>
        <ecNumber evidence="5">6.3.4.15</ecNumber>
    </recommendedName>
</protein>
<dbReference type="RefSeq" id="WP_115366277.1">
    <property type="nucleotide sequence ID" value="NZ_QBKA01000002.1"/>
</dbReference>
<dbReference type="CDD" id="cd16442">
    <property type="entry name" value="BPL"/>
    <property type="match status" value="1"/>
</dbReference>
<keyword evidence="4" id="KW-0092">Biotin</keyword>
<evidence type="ECO:0000313" key="8">
    <source>
        <dbReference type="EMBL" id="RDC60036.1"/>
    </source>
</evidence>
<sequence length="236" mass="24837">MLDYIAETGSTNADLLTRIAANEAVHEGDWLVADRQSAGRGRQSREWHDGLGNFMGSTIVRRGAGDPPAPSLALVAGLAVYEAVRPVLPPHPGLALKWPNDLMVGEAKLAGILLEGTANAVVVGIGVNLVHAPALTDRRTAALSQFGPAPGRDHFAESLAEQFATELTRWRSHGLELLTRRWQAAAHPLGTRLTVSEPGEGAIRGTFAGLASDGSLMLGLEDGSVRAIHAGDVNLV</sequence>
<reference evidence="8 9" key="1">
    <citation type="submission" date="2018-04" db="EMBL/GenBank/DDBJ databases">
        <title>Altererythrobacter sp. HME9302 genome sequencing and assembly.</title>
        <authorList>
            <person name="Kang H."/>
            <person name="Kim H."/>
            <person name="Joh K."/>
        </authorList>
    </citation>
    <scope>NUCLEOTIDE SEQUENCE [LARGE SCALE GENOMIC DNA]</scope>
    <source>
        <strain evidence="8 9">HME9302</strain>
    </source>
</reference>
<dbReference type="AlphaFoldDB" id="A0A369QA07"/>
<accession>A0A369QA07</accession>
<evidence type="ECO:0000256" key="6">
    <source>
        <dbReference type="ARBA" id="ARBA00047846"/>
    </source>
</evidence>
<evidence type="ECO:0000256" key="4">
    <source>
        <dbReference type="ARBA" id="ARBA00023267"/>
    </source>
</evidence>
<proteinExistence type="predicted"/>
<feature type="domain" description="BPL/LPL catalytic" evidence="7">
    <location>
        <begin position="1"/>
        <end position="171"/>
    </location>
</feature>
<dbReference type="Gene3D" id="2.30.30.100">
    <property type="match status" value="1"/>
</dbReference>
<gene>
    <name evidence="8" type="primary">birA</name>
    <name evidence="8" type="ORF">HME9302_01235</name>
</gene>
<dbReference type="InterPro" id="IPR045864">
    <property type="entry name" value="aa-tRNA-synth_II/BPL/LPL"/>
</dbReference>
<dbReference type="Pfam" id="PF03099">
    <property type="entry name" value="BPL_LplA_LipB"/>
    <property type="match status" value="1"/>
</dbReference>
<dbReference type="GO" id="GO:0005524">
    <property type="term" value="F:ATP binding"/>
    <property type="evidence" value="ECO:0007669"/>
    <property type="project" value="UniProtKB-KW"/>
</dbReference>
<name>A0A369QA07_9SPHN</name>
<dbReference type="EMBL" id="QBKA01000002">
    <property type="protein sequence ID" value="RDC60036.1"/>
    <property type="molecule type" value="Genomic_DNA"/>
</dbReference>
<dbReference type="PANTHER" id="PTHR12835:SF5">
    <property type="entry name" value="BIOTIN--PROTEIN LIGASE"/>
    <property type="match status" value="1"/>
</dbReference>
<dbReference type="NCBIfam" id="TIGR00121">
    <property type="entry name" value="birA_ligase"/>
    <property type="match status" value="1"/>
</dbReference>
<dbReference type="InterPro" id="IPR004143">
    <property type="entry name" value="BPL_LPL_catalytic"/>
</dbReference>
<dbReference type="InterPro" id="IPR004408">
    <property type="entry name" value="Biotin_CoA_COase_ligase"/>
</dbReference>
<dbReference type="SUPFAM" id="SSF50037">
    <property type="entry name" value="C-terminal domain of transcriptional repressors"/>
    <property type="match status" value="1"/>
</dbReference>
<dbReference type="EC" id="6.3.4.15" evidence="5"/>
<evidence type="ECO:0000259" key="7">
    <source>
        <dbReference type="PROSITE" id="PS51733"/>
    </source>
</evidence>
<dbReference type="SUPFAM" id="SSF55681">
    <property type="entry name" value="Class II aaRS and biotin synthetases"/>
    <property type="match status" value="1"/>
</dbReference>
<evidence type="ECO:0000313" key="9">
    <source>
        <dbReference type="Proteomes" id="UP000253727"/>
    </source>
</evidence>
<dbReference type="GO" id="GO:0005737">
    <property type="term" value="C:cytoplasm"/>
    <property type="evidence" value="ECO:0007669"/>
    <property type="project" value="TreeGrafter"/>
</dbReference>